<keyword evidence="1" id="KW-0732">Signal</keyword>
<dbReference type="InterPro" id="IPR021302">
    <property type="entry name" value="DUF2780_VcgC/VcgE"/>
</dbReference>
<sequence length="167" mass="16961">MKKVLIIALSSLALVACKSTDGNSSSTQASTSTQSSSAALIGPALNAALSLYNQSSNESTLADKVQNELSLTSEQAVGGIGALLSVAQNKLSSDNKSELGQLIPGVSALDSTGLTSLITNMDGVQSAFKSLGLDPSLISLITPLVTQYLSSQNASSGLVNSLSALWK</sequence>
<feature type="chain" id="PRO_5024279892" description="Lipoprotein" evidence="1">
    <location>
        <begin position="19"/>
        <end position="167"/>
    </location>
</feature>
<dbReference type="PROSITE" id="PS51257">
    <property type="entry name" value="PROKAR_LIPOPROTEIN"/>
    <property type="match status" value="1"/>
</dbReference>
<dbReference type="Pfam" id="PF11075">
    <property type="entry name" value="DUF2780"/>
    <property type="match status" value="1"/>
</dbReference>
<evidence type="ECO:0000313" key="2">
    <source>
        <dbReference type="EMBL" id="VVV05163.1"/>
    </source>
</evidence>
<name>A0A5Q4YZU3_9GAMM</name>
<protein>
    <recommendedName>
        <fullName evidence="3">Lipoprotein</fullName>
    </recommendedName>
</protein>
<feature type="signal peptide" evidence="1">
    <location>
        <begin position="1"/>
        <end position="18"/>
    </location>
</feature>
<gene>
    <name evidence="2" type="ORF">AW0309160_02597</name>
</gene>
<dbReference type="EMBL" id="LR721750">
    <property type="protein sequence ID" value="VVV05163.1"/>
    <property type="molecule type" value="Genomic_DNA"/>
</dbReference>
<evidence type="ECO:0008006" key="3">
    <source>
        <dbReference type="Google" id="ProtNLM"/>
    </source>
</evidence>
<evidence type="ECO:0000256" key="1">
    <source>
        <dbReference type="SAM" id="SignalP"/>
    </source>
</evidence>
<dbReference type="AlphaFoldDB" id="A0A5Q4YZU3"/>
<reference evidence="2" key="1">
    <citation type="submission" date="2019-09" db="EMBL/GenBank/DDBJ databases">
        <authorList>
            <person name="Hjerde E."/>
        </authorList>
    </citation>
    <scope>NUCLEOTIDE SEQUENCE</scope>
    <source>
        <strain evidence="2">06/09/160</strain>
    </source>
</reference>
<organism evidence="2">
    <name type="scientific">Aliivibrio wodanis</name>
    <dbReference type="NCBI Taxonomy" id="80852"/>
    <lineage>
        <taxon>Bacteria</taxon>
        <taxon>Pseudomonadati</taxon>
        <taxon>Pseudomonadota</taxon>
        <taxon>Gammaproteobacteria</taxon>
        <taxon>Vibrionales</taxon>
        <taxon>Vibrionaceae</taxon>
        <taxon>Aliivibrio</taxon>
    </lineage>
</organism>
<proteinExistence type="predicted"/>
<accession>A0A5Q4YZU3</accession>